<sequence>MSDFDESAHSAVHKDFHGEIKHTQQRSKSHRDKLWRWSLEDDACLLDMTEDRRPWSEIEKCFPGRTESALRQRQSTL</sequence>
<organism evidence="3 4">
    <name type="scientific">[Emmonsia] crescens</name>
    <dbReference type="NCBI Taxonomy" id="73230"/>
    <lineage>
        <taxon>Eukaryota</taxon>
        <taxon>Fungi</taxon>
        <taxon>Dikarya</taxon>
        <taxon>Ascomycota</taxon>
        <taxon>Pezizomycotina</taxon>
        <taxon>Eurotiomycetes</taxon>
        <taxon>Eurotiomycetidae</taxon>
        <taxon>Onygenales</taxon>
        <taxon>Ajellomycetaceae</taxon>
        <taxon>Emergomyces</taxon>
    </lineage>
</organism>
<name>A0A0G2J9D2_9EURO</name>
<comment type="caution">
    <text evidence="3">The sequence shown here is derived from an EMBL/GenBank/DDBJ whole genome shotgun (WGS) entry which is preliminary data.</text>
</comment>
<evidence type="ECO:0000259" key="2">
    <source>
        <dbReference type="PROSITE" id="PS50090"/>
    </source>
</evidence>
<accession>A0A0G2J9D2</accession>
<dbReference type="CDD" id="cd00167">
    <property type="entry name" value="SANT"/>
    <property type="match status" value="1"/>
</dbReference>
<dbReference type="AlphaFoldDB" id="A0A0G2J9D2"/>
<protein>
    <recommendedName>
        <fullName evidence="2">Myb-like domain-containing protein</fullName>
    </recommendedName>
</protein>
<proteinExistence type="predicted"/>
<dbReference type="InterPro" id="IPR009057">
    <property type="entry name" value="Homeodomain-like_sf"/>
</dbReference>
<dbReference type="Gene3D" id="1.10.10.60">
    <property type="entry name" value="Homeodomain-like"/>
    <property type="match status" value="1"/>
</dbReference>
<dbReference type="OrthoDB" id="4188068at2759"/>
<evidence type="ECO:0000313" key="3">
    <source>
        <dbReference type="EMBL" id="KKZ63776.1"/>
    </source>
</evidence>
<evidence type="ECO:0000313" key="4">
    <source>
        <dbReference type="Proteomes" id="UP000034164"/>
    </source>
</evidence>
<dbReference type="Proteomes" id="UP000034164">
    <property type="component" value="Unassembled WGS sequence"/>
</dbReference>
<dbReference type="PROSITE" id="PS50090">
    <property type="entry name" value="MYB_LIKE"/>
    <property type="match status" value="1"/>
</dbReference>
<dbReference type="InterPro" id="IPR001005">
    <property type="entry name" value="SANT/Myb"/>
</dbReference>
<dbReference type="VEuPathDB" id="FungiDB:EMCG_01880"/>
<feature type="domain" description="Myb-like" evidence="2">
    <location>
        <begin position="36"/>
        <end position="77"/>
    </location>
</feature>
<evidence type="ECO:0000256" key="1">
    <source>
        <dbReference type="SAM" id="MobiDB-lite"/>
    </source>
</evidence>
<feature type="region of interest" description="Disordered" evidence="1">
    <location>
        <begin position="1"/>
        <end position="32"/>
    </location>
</feature>
<dbReference type="SUPFAM" id="SSF46689">
    <property type="entry name" value="Homeodomain-like"/>
    <property type="match status" value="1"/>
</dbReference>
<feature type="compositionally biased region" description="Basic and acidic residues" evidence="1">
    <location>
        <begin position="1"/>
        <end position="22"/>
    </location>
</feature>
<gene>
    <name evidence="3" type="ORF">EMCG_01880</name>
</gene>
<dbReference type="EMBL" id="LCZI01000922">
    <property type="protein sequence ID" value="KKZ63776.1"/>
    <property type="molecule type" value="Genomic_DNA"/>
</dbReference>
<reference evidence="4" key="1">
    <citation type="journal article" date="2015" name="PLoS Genet.">
        <title>The dynamic genome and transcriptome of the human fungal pathogen Blastomyces and close relative Emmonsia.</title>
        <authorList>
            <person name="Munoz J.F."/>
            <person name="Gauthier G.M."/>
            <person name="Desjardins C.A."/>
            <person name="Gallo J.E."/>
            <person name="Holder J."/>
            <person name="Sullivan T.D."/>
            <person name="Marty A.J."/>
            <person name="Carmen J.C."/>
            <person name="Chen Z."/>
            <person name="Ding L."/>
            <person name="Gujja S."/>
            <person name="Magrini V."/>
            <person name="Misas E."/>
            <person name="Mitreva M."/>
            <person name="Priest M."/>
            <person name="Saif S."/>
            <person name="Whiston E.A."/>
            <person name="Young S."/>
            <person name="Zeng Q."/>
            <person name="Goldman W.E."/>
            <person name="Mardis E.R."/>
            <person name="Taylor J.W."/>
            <person name="McEwen J.G."/>
            <person name="Clay O.K."/>
            <person name="Klein B.S."/>
            <person name="Cuomo C.A."/>
        </authorList>
    </citation>
    <scope>NUCLEOTIDE SEQUENCE [LARGE SCALE GENOMIC DNA]</scope>
    <source>
        <strain evidence="4">UAMH 3008</strain>
    </source>
</reference>